<dbReference type="PANTHER" id="PTHR36115">
    <property type="entry name" value="PROLINE-RICH ANTIGEN HOMOLOG-RELATED"/>
    <property type="match status" value="1"/>
</dbReference>
<dbReference type="RefSeq" id="WP_178011218.1">
    <property type="nucleotide sequence ID" value="NZ_CP058316.1"/>
</dbReference>
<keyword evidence="3" id="KW-0597">Phosphoprotein</keyword>
<dbReference type="Pfam" id="PF00498">
    <property type="entry name" value="FHA"/>
    <property type="match status" value="1"/>
</dbReference>
<feature type="region of interest" description="Disordered" evidence="7">
    <location>
        <begin position="314"/>
        <end position="369"/>
    </location>
</feature>
<name>A0A7D5EW81_9MICO</name>
<dbReference type="InterPro" id="IPR000253">
    <property type="entry name" value="FHA_dom"/>
</dbReference>
<feature type="transmembrane region" description="Helical" evidence="8">
    <location>
        <begin position="149"/>
        <end position="176"/>
    </location>
</feature>
<evidence type="ECO:0000256" key="2">
    <source>
        <dbReference type="ARBA" id="ARBA00022475"/>
    </source>
</evidence>
<evidence type="ECO:0000256" key="4">
    <source>
        <dbReference type="ARBA" id="ARBA00022692"/>
    </source>
</evidence>
<feature type="compositionally biased region" description="Pro residues" evidence="7">
    <location>
        <begin position="348"/>
        <end position="362"/>
    </location>
</feature>
<keyword evidence="5 8" id="KW-1133">Transmembrane helix</keyword>
<feature type="domain" description="FHA" evidence="9">
    <location>
        <begin position="392"/>
        <end position="446"/>
    </location>
</feature>
<accession>A0A7D5EW81</accession>
<proteinExistence type="predicted"/>
<dbReference type="Gene3D" id="2.60.200.20">
    <property type="match status" value="1"/>
</dbReference>
<dbReference type="EMBL" id="CP058316">
    <property type="protein sequence ID" value="QLD11346.1"/>
    <property type="molecule type" value="Genomic_DNA"/>
</dbReference>
<evidence type="ECO:0000256" key="8">
    <source>
        <dbReference type="SAM" id="Phobius"/>
    </source>
</evidence>
<evidence type="ECO:0000313" key="10">
    <source>
        <dbReference type="EMBL" id="QLD11346.1"/>
    </source>
</evidence>
<feature type="region of interest" description="Disordered" evidence="7">
    <location>
        <begin position="254"/>
        <end position="279"/>
    </location>
</feature>
<feature type="transmembrane region" description="Helical" evidence="8">
    <location>
        <begin position="48"/>
        <end position="72"/>
    </location>
</feature>
<keyword evidence="6 8" id="KW-0472">Membrane</keyword>
<dbReference type="Pfam" id="PF06271">
    <property type="entry name" value="RDD"/>
    <property type="match status" value="1"/>
</dbReference>
<dbReference type="InterPro" id="IPR051791">
    <property type="entry name" value="Pra-immunoreactive"/>
</dbReference>
<evidence type="ECO:0000256" key="6">
    <source>
        <dbReference type="ARBA" id="ARBA00023136"/>
    </source>
</evidence>
<comment type="subcellular location">
    <subcellularLocation>
        <location evidence="1">Cell membrane</location>
        <topology evidence="1">Multi-pass membrane protein</topology>
    </subcellularLocation>
</comment>
<feature type="transmembrane region" description="Helical" evidence="8">
    <location>
        <begin position="92"/>
        <end position="117"/>
    </location>
</feature>
<dbReference type="InterPro" id="IPR010432">
    <property type="entry name" value="RDD"/>
</dbReference>
<dbReference type="PROSITE" id="PS50006">
    <property type="entry name" value="FHA_DOMAIN"/>
    <property type="match status" value="1"/>
</dbReference>
<keyword evidence="4 8" id="KW-0812">Transmembrane</keyword>
<sequence>MSRFGEERVIWEIDERARTIEGLDADGRPRPEYAASLGLIRAPFGRRVLATIIEALVLLLVQTPMLVVVLPALLTVALDPDPVAALAGRDDIVLLIVLGAVSWALSTAFVLVQLILLGRRGVTLGKAFTGLRAVNVRTLERPGFWRGAVVRYLVLCASLVVPLVGPLLVIALSPLFDRDRRGRSWPDLAAAIWLVDVRRGLHPYDEKRMRIARKTVSTDLLDVKTELPSLATPRVSSGSEAYVPLARNKGGVLGAVRSRPGNPVVGETGDEAAEEPRPGIPTTVAATPFAAAARPQTPAPAAAAIAPGAIVDPGPGAAAWTPPPLLEDRVPDPGPAPAASPAAESEPEPAPTAVPAAEPEPAPAAAAPAPHPVTVELTLDSGETVTVGGGGVVLGRAPGTGPDDVEVTPVPVVDPTRSISKTHWALLRHDDRAVAVERGSTNGSVLVRGGSEQPLEPGRPVEVRHGDTIRFGDRHAVVTIR</sequence>
<keyword evidence="2" id="KW-1003">Cell membrane</keyword>
<gene>
    <name evidence="10" type="ORF">HW566_05885</name>
</gene>
<dbReference type="Proteomes" id="UP000509638">
    <property type="component" value="Chromosome"/>
</dbReference>
<dbReference type="InterPro" id="IPR008984">
    <property type="entry name" value="SMAD_FHA_dom_sf"/>
</dbReference>
<evidence type="ECO:0000256" key="7">
    <source>
        <dbReference type="SAM" id="MobiDB-lite"/>
    </source>
</evidence>
<evidence type="ECO:0000256" key="5">
    <source>
        <dbReference type="ARBA" id="ARBA00022989"/>
    </source>
</evidence>
<dbReference type="SUPFAM" id="SSF49879">
    <property type="entry name" value="SMAD/FHA domain"/>
    <property type="match status" value="1"/>
</dbReference>
<organism evidence="10 11">
    <name type="scientific">Microbacterium oleivorans</name>
    <dbReference type="NCBI Taxonomy" id="273677"/>
    <lineage>
        <taxon>Bacteria</taxon>
        <taxon>Bacillati</taxon>
        <taxon>Actinomycetota</taxon>
        <taxon>Actinomycetes</taxon>
        <taxon>Micrococcales</taxon>
        <taxon>Microbacteriaceae</taxon>
        <taxon>Microbacterium</taxon>
    </lineage>
</organism>
<evidence type="ECO:0000256" key="3">
    <source>
        <dbReference type="ARBA" id="ARBA00022553"/>
    </source>
</evidence>
<evidence type="ECO:0000259" key="9">
    <source>
        <dbReference type="PROSITE" id="PS50006"/>
    </source>
</evidence>
<dbReference type="AlphaFoldDB" id="A0A7D5EW81"/>
<evidence type="ECO:0000313" key="11">
    <source>
        <dbReference type="Proteomes" id="UP000509638"/>
    </source>
</evidence>
<dbReference type="GO" id="GO:0005886">
    <property type="term" value="C:plasma membrane"/>
    <property type="evidence" value="ECO:0007669"/>
    <property type="project" value="UniProtKB-SubCell"/>
</dbReference>
<evidence type="ECO:0000256" key="1">
    <source>
        <dbReference type="ARBA" id="ARBA00004651"/>
    </source>
</evidence>
<reference evidence="10 11" key="1">
    <citation type="submission" date="2020-06" db="EMBL/GenBank/DDBJ databases">
        <authorList>
            <person name="Jo H."/>
        </authorList>
    </citation>
    <scope>NUCLEOTIDE SEQUENCE [LARGE SCALE GENOMIC DNA]</scope>
    <source>
        <strain evidence="10 11">I46</strain>
    </source>
</reference>
<protein>
    <submittedName>
        <fullName evidence="10">RDD family protein</fullName>
    </submittedName>
</protein>